<dbReference type="InterPro" id="IPR011600">
    <property type="entry name" value="Pept_C14_caspase"/>
</dbReference>
<dbReference type="Gene3D" id="1.10.533.10">
    <property type="entry name" value="Death Domain, Fas"/>
    <property type="match status" value="1"/>
</dbReference>
<dbReference type="SUPFAM" id="SSF47986">
    <property type="entry name" value="DEATH domain"/>
    <property type="match status" value="1"/>
</dbReference>
<dbReference type="Pfam" id="PF00619">
    <property type="entry name" value="CARD"/>
    <property type="match status" value="1"/>
</dbReference>
<dbReference type="InterPro" id="IPR015917">
    <property type="entry name" value="Pept_C14A"/>
</dbReference>
<dbReference type="GO" id="GO:0050727">
    <property type="term" value="P:regulation of inflammatory response"/>
    <property type="evidence" value="ECO:0007669"/>
    <property type="project" value="TreeGrafter"/>
</dbReference>
<dbReference type="GO" id="GO:0072559">
    <property type="term" value="C:NLRP3 inflammasome complex"/>
    <property type="evidence" value="ECO:0007669"/>
    <property type="project" value="TreeGrafter"/>
</dbReference>
<evidence type="ECO:0000256" key="5">
    <source>
        <dbReference type="ARBA" id="ARBA00023145"/>
    </source>
</evidence>
<evidence type="ECO:0000256" key="1">
    <source>
        <dbReference type="ARBA" id="ARBA00010134"/>
    </source>
</evidence>
<dbReference type="InterPro" id="IPR011029">
    <property type="entry name" value="DEATH-like_dom_sf"/>
</dbReference>
<dbReference type="InterPro" id="IPR016129">
    <property type="entry name" value="Caspase_his_AS"/>
</dbReference>
<sequence length="505" mass="57575">MGLEKRVILLKVGSNRKPNLGFPENHGVIWLKDPAGASGNISLPTPEEFAIKKAHMRVDHLSPQSYEKTQITALSDPDSSILNQLQTFIIFQRSTDNSYEAGLIQNDFSSKGKTLEAEIIVEGVFLFLTEGNGSRKFLKNLEFIVKETITDSLDNLVERDMLNWTEEEKKKYYDARRKDKRRVFLDSFRHKEKAIGQALLGAIVKTDQAPTGIGDPLEIQAEGVEPTESTDTLKHCPGEDFLRLCRENAGKIYPIKKKNEKRSRQALIICNIEFVHLPQRNGAEFDITGMEELLQGLDYTVDVKRNLTAEDMETELWNFAAKPEHETSDSTFLVLMSHGILDGICGTMHSKEKSDVLPYDTIFEIFNNRNCRNLMNKPKVIIVQACRGDNPGDVVVRVRSAIPAVSYPQSCRNLEMDAVCKTHVEKDFIEFCSSTPHNVSWRDTEEGSIFITELITCFRKYSWCCHIVELFQRVQLSFDKPRDIIQMPTIERMSMTKCFYLFPGI</sequence>
<keyword evidence="3" id="KW-0378">Hydrolase</keyword>
<dbReference type="RefSeq" id="XP_021571613.1">
    <property type="nucleotide sequence ID" value="XM_021715938.1"/>
</dbReference>
<dbReference type="PANTHER" id="PTHR47901">
    <property type="entry name" value="CASPASE RECRUITMENT DOMAIN-CONTAINING PROTEIN 18"/>
    <property type="match status" value="1"/>
</dbReference>
<name>A0A3Q0EC37_CARSF</name>
<dbReference type="PROSITE" id="PS50208">
    <property type="entry name" value="CASPASE_P20"/>
    <property type="match status" value="1"/>
</dbReference>
<proteinExistence type="inferred from homology"/>
<dbReference type="Pfam" id="PF00656">
    <property type="entry name" value="Peptidase_C14"/>
    <property type="match status" value="1"/>
</dbReference>
<dbReference type="Gene3D" id="3.40.50.1460">
    <property type="match status" value="1"/>
</dbReference>
<accession>A0A3Q0EC37</accession>
<dbReference type="PANTHER" id="PTHR47901:SF3">
    <property type="entry name" value="CASPASE-1"/>
    <property type="match status" value="1"/>
</dbReference>
<dbReference type="GO" id="GO:0051604">
    <property type="term" value="P:protein maturation"/>
    <property type="evidence" value="ECO:0007669"/>
    <property type="project" value="UniProtKB-ARBA"/>
</dbReference>
<evidence type="ECO:0000259" key="8">
    <source>
        <dbReference type="PROSITE" id="PS50208"/>
    </source>
</evidence>
<dbReference type="PROSITE" id="PS50207">
    <property type="entry name" value="CASPASE_P10"/>
    <property type="match status" value="1"/>
</dbReference>
<keyword evidence="10" id="KW-1185">Reference proteome</keyword>
<keyword evidence="4" id="KW-0788">Thiol protease</keyword>
<dbReference type="GO" id="GO:0004197">
    <property type="term" value="F:cysteine-type endopeptidase activity"/>
    <property type="evidence" value="ECO:0007669"/>
    <property type="project" value="InterPro"/>
</dbReference>
<organism evidence="10 11">
    <name type="scientific">Carlito syrichta</name>
    <name type="common">Philippine tarsier</name>
    <name type="synonym">Tarsius syrichta</name>
    <dbReference type="NCBI Taxonomy" id="1868482"/>
    <lineage>
        <taxon>Eukaryota</taxon>
        <taxon>Metazoa</taxon>
        <taxon>Chordata</taxon>
        <taxon>Craniata</taxon>
        <taxon>Vertebrata</taxon>
        <taxon>Euteleostomi</taxon>
        <taxon>Mammalia</taxon>
        <taxon>Eutheria</taxon>
        <taxon>Euarchontoglires</taxon>
        <taxon>Primates</taxon>
        <taxon>Haplorrhini</taxon>
        <taxon>Tarsiiformes</taxon>
        <taxon>Tarsiidae</taxon>
        <taxon>Carlito</taxon>
    </lineage>
</organism>
<dbReference type="PRINTS" id="PR00376">
    <property type="entry name" value="IL1BCENZYME"/>
</dbReference>
<dbReference type="OrthoDB" id="6097640at2759"/>
<dbReference type="PROSITE" id="PS50209">
    <property type="entry name" value="CARD"/>
    <property type="match status" value="1"/>
</dbReference>
<feature type="domain" description="Caspase family p20" evidence="8">
    <location>
        <begin position="262"/>
        <end position="390"/>
    </location>
</feature>
<dbReference type="FunFam" id="3.40.50.1460:FF:000007">
    <property type="entry name" value="Caspase-1"/>
    <property type="match status" value="1"/>
</dbReference>
<evidence type="ECO:0000256" key="2">
    <source>
        <dbReference type="ARBA" id="ARBA00022670"/>
    </source>
</evidence>
<evidence type="ECO:0000313" key="11">
    <source>
        <dbReference type="RefSeq" id="XP_021571613.1"/>
    </source>
</evidence>
<dbReference type="SUPFAM" id="SSF52129">
    <property type="entry name" value="Caspase-like"/>
    <property type="match status" value="1"/>
</dbReference>
<dbReference type="GeneID" id="103267244"/>
<evidence type="ECO:0000256" key="4">
    <source>
        <dbReference type="ARBA" id="ARBA00022807"/>
    </source>
</evidence>
<dbReference type="InterPro" id="IPR001309">
    <property type="entry name" value="Pept_C14_p20"/>
</dbReference>
<dbReference type="KEGG" id="csyr:103267244"/>
<dbReference type="InterPro" id="IPR001315">
    <property type="entry name" value="CARD"/>
</dbReference>
<dbReference type="GO" id="GO:0006508">
    <property type="term" value="P:proteolysis"/>
    <property type="evidence" value="ECO:0007669"/>
    <property type="project" value="UniProtKB-KW"/>
</dbReference>
<dbReference type="InterPro" id="IPR033139">
    <property type="entry name" value="Caspase_cys_AS"/>
</dbReference>
<evidence type="ECO:0000259" key="9">
    <source>
        <dbReference type="PROSITE" id="PS50209"/>
    </source>
</evidence>
<dbReference type="SMART" id="SM00115">
    <property type="entry name" value="CASc"/>
    <property type="match status" value="1"/>
</dbReference>
<dbReference type="GO" id="GO:0006915">
    <property type="term" value="P:apoptotic process"/>
    <property type="evidence" value="ECO:0007669"/>
    <property type="project" value="UniProtKB-ARBA"/>
</dbReference>
<evidence type="ECO:0000259" key="7">
    <source>
        <dbReference type="PROSITE" id="PS50207"/>
    </source>
</evidence>
<dbReference type="SMART" id="SM00114">
    <property type="entry name" value="CARD"/>
    <property type="match status" value="1"/>
</dbReference>
<keyword evidence="2" id="KW-0645">Protease</keyword>
<dbReference type="CDD" id="cd00032">
    <property type="entry name" value="CASc"/>
    <property type="match status" value="1"/>
</dbReference>
<comment type="similarity">
    <text evidence="1 6">Belongs to the peptidase C14A family.</text>
</comment>
<evidence type="ECO:0000256" key="3">
    <source>
        <dbReference type="ARBA" id="ARBA00022801"/>
    </source>
</evidence>
<reference evidence="11" key="1">
    <citation type="submission" date="2025-08" db="UniProtKB">
        <authorList>
            <consortium name="RefSeq"/>
        </authorList>
    </citation>
    <scope>IDENTIFICATION</scope>
</reference>
<dbReference type="PROSITE" id="PS01121">
    <property type="entry name" value="CASPASE_HIS"/>
    <property type="match status" value="1"/>
</dbReference>
<dbReference type="GO" id="GO:0072557">
    <property type="term" value="C:IPAF inflammasome complex"/>
    <property type="evidence" value="ECO:0007669"/>
    <property type="project" value="TreeGrafter"/>
</dbReference>
<keyword evidence="5" id="KW-0865">Zymogen</keyword>
<feature type="domain" description="CARD" evidence="9">
    <location>
        <begin position="136"/>
        <end position="208"/>
    </location>
</feature>
<dbReference type="Proteomes" id="UP000189704">
    <property type="component" value="Unplaced"/>
</dbReference>
<evidence type="ECO:0000313" key="10">
    <source>
        <dbReference type="Proteomes" id="UP000189704"/>
    </source>
</evidence>
<protein>
    <submittedName>
        <fullName evidence="11">Caspase-4-like</fullName>
    </submittedName>
</protein>
<gene>
    <name evidence="11" type="primary">LOC103267244</name>
</gene>
<feature type="domain" description="Caspase family p10" evidence="7">
    <location>
        <begin position="418"/>
        <end position="503"/>
    </location>
</feature>
<dbReference type="GO" id="GO:0097169">
    <property type="term" value="C:AIM2 inflammasome complex"/>
    <property type="evidence" value="ECO:0007669"/>
    <property type="project" value="TreeGrafter"/>
</dbReference>
<dbReference type="InterPro" id="IPR029030">
    <property type="entry name" value="Caspase-like_dom_sf"/>
</dbReference>
<dbReference type="InterPro" id="IPR002138">
    <property type="entry name" value="Pept_C14_p10"/>
</dbReference>
<dbReference type="InterPro" id="IPR002398">
    <property type="entry name" value="Pept_C14"/>
</dbReference>
<dbReference type="PROSITE" id="PS01122">
    <property type="entry name" value="CASPASE_CYS"/>
    <property type="match status" value="1"/>
</dbReference>
<evidence type="ECO:0000256" key="6">
    <source>
        <dbReference type="RuleBase" id="RU003971"/>
    </source>
</evidence>
<dbReference type="GO" id="GO:0042981">
    <property type="term" value="P:regulation of apoptotic process"/>
    <property type="evidence" value="ECO:0007669"/>
    <property type="project" value="InterPro"/>
</dbReference>
<dbReference type="AlphaFoldDB" id="A0A3Q0EC37"/>
<dbReference type="GO" id="GO:0089720">
    <property type="term" value="F:caspase binding"/>
    <property type="evidence" value="ECO:0007669"/>
    <property type="project" value="TreeGrafter"/>
</dbReference>